<proteinExistence type="predicted"/>
<dbReference type="SUPFAM" id="SSF58104">
    <property type="entry name" value="Methyl-accepting chemotaxis protein (MCP) signaling domain"/>
    <property type="match status" value="1"/>
</dbReference>
<feature type="coiled-coil region" evidence="1">
    <location>
        <begin position="345"/>
        <end position="372"/>
    </location>
</feature>
<keyword evidence="1" id="KW-0175">Coiled coil</keyword>
<keyword evidence="4" id="KW-1185">Reference proteome</keyword>
<protein>
    <submittedName>
        <fullName evidence="3">YhgE/Pip domain-containing protein</fullName>
    </submittedName>
</protein>
<dbReference type="NCBIfam" id="TIGR03057">
    <property type="entry name" value="xxxLxxG_by_4"/>
    <property type="match status" value="2"/>
</dbReference>
<reference evidence="4" key="1">
    <citation type="journal article" date="2019" name="Int. J. Syst. Evol. Microbiol.">
        <title>The Global Catalogue of Microorganisms (GCM) 10K type strain sequencing project: providing services to taxonomists for standard genome sequencing and annotation.</title>
        <authorList>
            <consortium name="The Broad Institute Genomics Platform"/>
            <consortium name="The Broad Institute Genome Sequencing Center for Infectious Disease"/>
            <person name="Wu L."/>
            <person name="Ma J."/>
        </authorList>
    </citation>
    <scope>NUCLEOTIDE SEQUENCE [LARGE SCALE GENOMIC DNA]</scope>
    <source>
        <strain evidence="4">CCUG 56607</strain>
    </source>
</reference>
<keyword evidence="2" id="KW-0732">Signal</keyword>
<evidence type="ECO:0000313" key="4">
    <source>
        <dbReference type="Proteomes" id="UP001596990"/>
    </source>
</evidence>
<dbReference type="EMBL" id="JBHTKL010000006">
    <property type="protein sequence ID" value="MFD1021054.1"/>
    <property type="molecule type" value="Genomic_DNA"/>
</dbReference>
<comment type="caution">
    <text evidence="3">The sequence shown here is derived from an EMBL/GenBank/DDBJ whole genome shotgun (WGS) entry which is preliminary data.</text>
</comment>
<feature type="chain" id="PRO_5045693607" evidence="2">
    <location>
        <begin position="25"/>
        <end position="606"/>
    </location>
</feature>
<name>A0ABW3L8X0_9BACI</name>
<organism evidence="3 4">
    <name type="scientific">Thalassobacillus hwangdonensis</name>
    <dbReference type="NCBI Taxonomy" id="546108"/>
    <lineage>
        <taxon>Bacteria</taxon>
        <taxon>Bacillati</taxon>
        <taxon>Bacillota</taxon>
        <taxon>Bacilli</taxon>
        <taxon>Bacillales</taxon>
        <taxon>Bacillaceae</taxon>
        <taxon>Thalassobacillus</taxon>
    </lineage>
</organism>
<sequence length="606" mass="65268">MKFKRITAMFMTFLLVLPSFLVSAEKGESSSEEKKPQGEGTYAEKHEVVYATLSATGNQEEMYVVNNFKIEDQGTIIDHGAYTKVENLTDLEEIKQENSKVKFTAASDQFYYQGNLKDKPLPWDIGISYSLDGKRVASDDLPGKDGELEIQIDTAKKEGAPEAFFNNYLLQITLKLDSKIYENIEAPGGSVANAGKNRQVTFTVMPEKEESFTVNADVTDMEMNGIEIAAIPSSMSFDAPDADTMTGDMKSLSDATAEINKGVGELKNGIAELNNGAAELQNGSAQYKNGINELNNGSSELVNGSASIKSSLQQMSESVNGGSSDMNLGELKQMVEGLRQLAGGLKETETGLTDLKNQYSQANQALAQAIESIPASEISDADIQALKESGANQEVVNKLVASHQAAQGAKATYNQVSGAFQAVTPALEQSAAALGEMRANVNTMADGLSSSLENMNVDDSMKQLQEGLQQLSSNYSNFHAGLTEYTGGVSELAGSYNELHGGIAGLANGTAELENGAAELHEGTSELADSTSDLPGQMQGEIDQMISEYDKSGFEPVSFVSSENKKVTSVQFVIKTEAIKKEEKAQEEPEQEEEKGFWDRLLALFN</sequence>
<gene>
    <name evidence="3" type="ORF">ACFQ2J_17830</name>
</gene>
<dbReference type="Gene3D" id="1.10.287.950">
    <property type="entry name" value="Methyl-accepting chemotaxis protein"/>
    <property type="match status" value="2"/>
</dbReference>
<evidence type="ECO:0000256" key="1">
    <source>
        <dbReference type="SAM" id="Coils"/>
    </source>
</evidence>
<dbReference type="RefSeq" id="WP_386063808.1">
    <property type="nucleotide sequence ID" value="NZ_JBHTKL010000006.1"/>
</dbReference>
<accession>A0ABW3L8X0</accession>
<dbReference type="InterPro" id="IPR023908">
    <property type="entry name" value="xxxLxxG_rpt"/>
</dbReference>
<evidence type="ECO:0000313" key="3">
    <source>
        <dbReference type="EMBL" id="MFD1021054.1"/>
    </source>
</evidence>
<dbReference type="Proteomes" id="UP001596990">
    <property type="component" value="Unassembled WGS sequence"/>
</dbReference>
<feature type="signal peptide" evidence="2">
    <location>
        <begin position="1"/>
        <end position="24"/>
    </location>
</feature>
<evidence type="ECO:0000256" key="2">
    <source>
        <dbReference type="SAM" id="SignalP"/>
    </source>
</evidence>